<dbReference type="InterPro" id="IPR042175">
    <property type="entry name" value="Cell/Rod_MreC_2"/>
</dbReference>
<comment type="similarity">
    <text evidence="1">Belongs to the MreC family.</text>
</comment>
<evidence type="ECO:0000313" key="7">
    <source>
        <dbReference type="EMBL" id="QDT31892.1"/>
    </source>
</evidence>
<evidence type="ECO:0000256" key="3">
    <source>
        <dbReference type="ARBA" id="ARBA00022960"/>
    </source>
</evidence>
<dbReference type="OrthoDB" id="285465at2"/>
<sequence>MNASRWQSPFSIWLGWLLVVAFLYFGPATFSNRLSSAILSGAGWSLTTLNELQVWSTKSVSVEKDSQATNVDVQQLRSLEQQNRDLATMIATLREQNALLNSFPGGPEFSETLPLRKTIAVTTNVIGSRGNELQGALRLLVSLGEREGIAENELVLDGAGLLVDQGALAGLSADQLVSLGKSLFGRTVQVGKWTTLVQPVTDPDFRTAVRLVRSSEFGTVMGARGILKGTGNGCEMIEVVGTEPVAVGDLVYTDTLVSPTSVPIYCGRVTNASIAANAAHWTIHVSPASSIDSTPAKLTVLKTDLHLRDESPSR</sequence>
<gene>
    <name evidence="7" type="primary">mreC</name>
    <name evidence="7" type="ORF">Mal48_11290</name>
</gene>
<name>A0A517QJR8_9PLAN</name>
<keyword evidence="3" id="KW-0133">Cell shape</keyword>
<evidence type="ECO:0000256" key="2">
    <source>
        <dbReference type="ARBA" id="ARBA00013855"/>
    </source>
</evidence>
<dbReference type="InterPro" id="IPR055342">
    <property type="entry name" value="MreC_beta-barrel_core"/>
</dbReference>
<dbReference type="GO" id="GO:0008360">
    <property type="term" value="P:regulation of cell shape"/>
    <property type="evidence" value="ECO:0007669"/>
    <property type="project" value="UniProtKB-KW"/>
</dbReference>
<organism evidence="7 8">
    <name type="scientific">Thalassoglobus polymorphus</name>
    <dbReference type="NCBI Taxonomy" id="2527994"/>
    <lineage>
        <taxon>Bacteria</taxon>
        <taxon>Pseudomonadati</taxon>
        <taxon>Planctomycetota</taxon>
        <taxon>Planctomycetia</taxon>
        <taxon>Planctomycetales</taxon>
        <taxon>Planctomycetaceae</taxon>
        <taxon>Thalassoglobus</taxon>
    </lineage>
</organism>
<evidence type="ECO:0000256" key="4">
    <source>
        <dbReference type="ARBA" id="ARBA00032089"/>
    </source>
</evidence>
<feature type="transmembrane region" description="Helical" evidence="5">
    <location>
        <begin position="12"/>
        <end position="30"/>
    </location>
</feature>
<dbReference type="AlphaFoldDB" id="A0A517QJR8"/>
<dbReference type="EMBL" id="CP036267">
    <property type="protein sequence ID" value="QDT31892.1"/>
    <property type="molecule type" value="Genomic_DNA"/>
</dbReference>
<keyword evidence="8" id="KW-1185">Reference proteome</keyword>
<dbReference type="InterPro" id="IPR007221">
    <property type="entry name" value="MreC"/>
</dbReference>
<evidence type="ECO:0000256" key="1">
    <source>
        <dbReference type="ARBA" id="ARBA00009369"/>
    </source>
</evidence>
<dbReference type="PANTHER" id="PTHR34138">
    <property type="entry name" value="CELL SHAPE-DETERMINING PROTEIN MREC"/>
    <property type="match status" value="1"/>
</dbReference>
<reference evidence="7 8" key="1">
    <citation type="submission" date="2019-02" db="EMBL/GenBank/DDBJ databases">
        <title>Deep-cultivation of Planctomycetes and their phenomic and genomic characterization uncovers novel biology.</title>
        <authorList>
            <person name="Wiegand S."/>
            <person name="Jogler M."/>
            <person name="Boedeker C."/>
            <person name="Pinto D."/>
            <person name="Vollmers J."/>
            <person name="Rivas-Marin E."/>
            <person name="Kohn T."/>
            <person name="Peeters S.H."/>
            <person name="Heuer A."/>
            <person name="Rast P."/>
            <person name="Oberbeckmann S."/>
            <person name="Bunk B."/>
            <person name="Jeske O."/>
            <person name="Meyerdierks A."/>
            <person name="Storesund J.E."/>
            <person name="Kallscheuer N."/>
            <person name="Luecker S."/>
            <person name="Lage O.M."/>
            <person name="Pohl T."/>
            <person name="Merkel B.J."/>
            <person name="Hornburger P."/>
            <person name="Mueller R.-W."/>
            <person name="Bruemmer F."/>
            <person name="Labrenz M."/>
            <person name="Spormann A.M."/>
            <person name="Op den Camp H."/>
            <person name="Overmann J."/>
            <person name="Amann R."/>
            <person name="Jetten M.S.M."/>
            <person name="Mascher T."/>
            <person name="Medema M.H."/>
            <person name="Devos D.P."/>
            <person name="Kaster A.-K."/>
            <person name="Ovreas L."/>
            <person name="Rohde M."/>
            <person name="Galperin M.Y."/>
            <person name="Jogler C."/>
        </authorList>
    </citation>
    <scope>NUCLEOTIDE SEQUENCE [LARGE SCALE GENOMIC DNA]</scope>
    <source>
        <strain evidence="7 8">Mal48</strain>
    </source>
</reference>
<dbReference type="InterPro" id="IPR042177">
    <property type="entry name" value="Cell/Rod_1"/>
</dbReference>
<accession>A0A517QJR8</accession>
<keyword evidence="5" id="KW-1133">Transmembrane helix</keyword>
<dbReference type="PANTHER" id="PTHR34138:SF1">
    <property type="entry name" value="CELL SHAPE-DETERMINING PROTEIN MREC"/>
    <property type="match status" value="1"/>
</dbReference>
<feature type="domain" description="Rod shape-determining protein MreC beta-barrel core" evidence="6">
    <location>
        <begin position="161"/>
        <end position="293"/>
    </location>
</feature>
<keyword evidence="5" id="KW-0812">Transmembrane</keyword>
<dbReference type="GO" id="GO:0005886">
    <property type="term" value="C:plasma membrane"/>
    <property type="evidence" value="ECO:0007669"/>
    <property type="project" value="TreeGrafter"/>
</dbReference>
<protein>
    <recommendedName>
        <fullName evidence="2">Cell shape-determining protein MreC</fullName>
    </recommendedName>
    <alternativeName>
        <fullName evidence="4">Cell shape protein MreC</fullName>
    </alternativeName>
</protein>
<dbReference type="Pfam" id="PF04085">
    <property type="entry name" value="MreC"/>
    <property type="match status" value="1"/>
</dbReference>
<evidence type="ECO:0000256" key="5">
    <source>
        <dbReference type="SAM" id="Phobius"/>
    </source>
</evidence>
<dbReference type="KEGG" id="tpol:Mal48_11290"/>
<keyword evidence="5" id="KW-0472">Membrane</keyword>
<evidence type="ECO:0000259" key="6">
    <source>
        <dbReference type="Pfam" id="PF04085"/>
    </source>
</evidence>
<dbReference type="Gene3D" id="2.40.10.350">
    <property type="entry name" value="Rod shape-determining protein MreC, domain 2"/>
    <property type="match status" value="1"/>
</dbReference>
<evidence type="ECO:0000313" key="8">
    <source>
        <dbReference type="Proteomes" id="UP000315724"/>
    </source>
</evidence>
<proteinExistence type="inferred from homology"/>
<dbReference type="RefSeq" id="WP_145196807.1">
    <property type="nucleotide sequence ID" value="NZ_CP036267.1"/>
</dbReference>
<dbReference type="Gene3D" id="2.40.10.340">
    <property type="entry name" value="Rod shape-determining protein MreC, domain 1"/>
    <property type="match status" value="1"/>
</dbReference>
<dbReference type="Proteomes" id="UP000315724">
    <property type="component" value="Chromosome"/>
</dbReference>